<evidence type="ECO:0000313" key="8">
    <source>
        <dbReference type="Proteomes" id="UP000233597"/>
    </source>
</evidence>
<evidence type="ECO:0000256" key="2">
    <source>
        <dbReference type="ARBA" id="ARBA00022803"/>
    </source>
</evidence>
<dbReference type="EMBL" id="CP024199">
    <property type="protein sequence ID" value="AUG55258.1"/>
    <property type="molecule type" value="Genomic_DNA"/>
</dbReference>
<proteinExistence type="predicted"/>
<keyword evidence="1" id="KW-0677">Repeat</keyword>
<sequence length="275" mass="29617">MLTAVSAGMIGAFTGSLVLAPSLAMAQSQPAVNAQTDAAHQYAACLKLARLKPQDGYDSASQWADMGGGEPAEHCAAVALIGLGDYTQAATKLDTLADKSSSSADIVAGFLGQAAQAWTMVNNLQFAWRDQTRALKLIDKDPTLWVDRAVTLGMAGQYWEAIDDLNKALDLDPNNVEALVYRGSAWRALETYDLARADIDRALELQPDHLQARLERGNLNRIAGNKKAAREDWLAVIEQADGTPAAKAARDNIEKMDVDSENGNAKMMEENAKKN</sequence>
<evidence type="ECO:0000313" key="6">
    <source>
        <dbReference type="EMBL" id="PKR54850.1"/>
    </source>
</evidence>
<feature type="repeat" description="TPR" evidence="3">
    <location>
        <begin position="142"/>
        <end position="175"/>
    </location>
</feature>
<dbReference type="SMART" id="SM00028">
    <property type="entry name" value="TPR"/>
    <property type="match status" value="3"/>
</dbReference>
<dbReference type="Proteomes" id="UP000233597">
    <property type="component" value="Unassembled WGS sequence"/>
</dbReference>
<reference evidence="6 8" key="1">
    <citation type="submission" date="2017-09" db="EMBL/GenBank/DDBJ databases">
        <title>Biodiversity and function of Thalassospira species in the particle-attached aromatic-hydrocarbon-degrading consortia from the surface seawater of the South China Sea.</title>
        <authorList>
            <person name="Dong C."/>
            <person name="Liu R."/>
            <person name="Shao Z."/>
        </authorList>
    </citation>
    <scope>NUCLEOTIDE SEQUENCE [LARGE SCALE GENOMIC DNA]</scope>
    <source>
        <strain evidence="6 8">CSC1P2</strain>
    </source>
</reference>
<dbReference type="InterPro" id="IPR011990">
    <property type="entry name" value="TPR-like_helical_dom_sf"/>
</dbReference>
<evidence type="ECO:0000313" key="5">
    <source>
        <dbReference type="EMBL" id="AUG55258.1"/>
    </source>
</evidence>
<feature type="chain" id="PRO_5014755733" evidence="4">
    <location>
        <begin position="27"/>
        <end position="275"/>
    </location>
</feature>
<dbReference type="Proteomes" id="UP000233458">
    <property type="component" value="Chromosome"/>
</dbReference>
<evidence type="ECO:0000256" key="3">
    <source>
        <dbReference type="PROSITE-ProRule" id="PRU00339"/>
    </source>
</evidence>
<feature type="repeat" description="TPR" evidence="3">
    <location>
        <begin position="176"/>
        <end position="209"/>
    </location>
</feature>
<dbReference type="PANTHER" id="PTHR44858:SF1">
    <property type="entry name" value="UDP-N-ACETYLGLUCOSAMINE--PEPTIDE N-ACETYLGLUCOSAMINYLTRANSFERASE SPINDLY-RELATED"/>
    <property type="match status" value="1"/>
</dbReference>
<organism evidence="6 8">
    <name type="scientific">Thalassospira marina</name>
    <dbReference type="NCBI Taxonomy" id="2048283"/>
    <lineage>
        <taxon>Bacteria</taxon>
        <taxon>Pseudomonadati</taxon>
        <taxon>Pseudomonadota</taxon>
        <taxon>Alphaproteobacteria</taxon>
        <taxon>Rhodospirillales</taxon>
        <taxon>Thalassospiraceae</taxon>
        <taxon>Thalassospira</taxon>
    </lineage>
</organism>
<dbReference type="EMBL" id="NWTK01000004">
    <property type="protein sequence ID" value="PKR54850.1"/>
    <property type="molecule type" value="Genomic_DNA"/>
</dbReference>
<dbReference type="SUPFAM" id="SSF48452">
    <property type="entry name" value="TPR-like"/>
    <property type="match status" value="1"/>
</dbReference>
<feature type="signal peptide" evidence="4">
    <location>
        <begin position="1"/>
        <end position="26"/>
    </location>
</feature>
<dbReference type="InterPro" id="IPR019734">
    <property type="entry name" value="TPR_rpt"/>
</dbReference>
<evidence type="ECO:0000256" key="1">
    <source>
        <dbReference type="ARBA" id="ARBA00022737"/>
    </source>
</evidence>
<keyword evidence="2 3" id="KW-0802">TPR repeat</keyword>
<keyword evidence="4" id="KW-0732">Signal</keyword>
<dbReference type="AlphaFoldDB" id="A0A2N3KWI0"/>
<dbReference type="Pfam" id="PF13432">
    <property type="entry name" value="TPR_16"/>
    <property type="match status" value="1"/>
</dbReference>
<protein>
    <submittedName>
        <fullName evidence="6">Uncharacterized protein</fullName>
    </submittedName>
</protein>
<dbReference type="KEGG" id="thac:CSC3H3_20240"/>
<dbReference type="PANTHER" id="PTHR44858">
    <property type="entry name" value="TETRATRICOPEPTIDE REPEAT PROTEIN 6"/>
    <property type="match status" value="1"/>
</dbReference>
<reference evidence="5 7" key="2">
    <citation type="submission" date="2017-10" db="EMBL/GenBank/DDBJ databases">
        <title>Biodiversity and function of Thalassospira species in the particle-attached aromatic-hydrocarbon-degrading consortia from the surface seawater of the China South Sea.</title>
        <authorList>
            <person name="Dong C."/>
            <person name="Liu R."/>
            <person name="Shao Z."/>
        </authorList>
    </citation>
    <scope>NUCLEOTIDE SEQUENCE [LARGE SCALE GENOMIC DNA]</scope>
    <source>
        <strain evidence="5 7">CSC3H3</strain>
    </source>
</reference>
<evidence type="ECO:0000313" key="7">
    <source>
        <dbReference type="Proteomes" id="UP000233458"/>
    </source>
</evidence>
<dbReference type="PROSITE" id="PS50005">
    <property type="entry name" value="TPR"/>
    <property type="match status" value="2"/>
</dbReference>
<dbReference type="Pfam" id="PF00515">
    <property type="entry name" value="TPR_1"/>
    <property type="match status" value="1"/>
</dbReference>
<evidence type="ECO:0000256" key="4">
    <source>
        <dbReference type="SAM" id="SignalP"/>
    </source>
</evidence>
<dbReference type="Gene3D" id="1.25.40.10">
    <property type="entry name" value="Tetratricopeptide repeat domain"/>
    <property type="match status" value="1"/>
</dbReference>
<keyword evidence="7" id="KW-1185">Reference proteome</keyword>
<gene>
    <name evidence="6" type="ORF">COO20_08645</name>
    <name evidence="5" type="ORF">CSC3H3_20240</name>
</gene>
<dbReference type="OrthoDB" id="8480494at2"/>
<name>A0A2N3KWI0_9PROT</name>
<accession>A0A2N3KWI0</accession>
<dbReference type="InterPro" id="IPR050498">
    <property type="entry name" value="Ycf3"/>
</dbReference>